<evidence type="ECO:0000256" key="4">
    <source>
        <dbReference type="ARBA" id="ARBA00022525"/>
    </source>
</evidence>
<evidence type="ECO:0000256" key="13">
    <source>
        <dbReference type="SAM" id="SignalP"/>
    </source>
</evidence>
<evidence type="ECO:0000256" key="12">
    <source>
        <dbReference type="SAM" id="MobiDB-lite"/>
    </source>
</evidence>
<dbReference type="Gene3D" id="3.10.170.10">
    <property type="match status" value="1"/>
</dbReference>
<dbReference type="SUPFAM" id="SSF55486">
    <property type="entry name" value="Metalloproteases ('zincins'), catalytic domain"/>
    <property type="match status" value="1"/>
</dbReference>
<dbReference type="Pfam" id="PF02128">
    <property type="entry name" value="Peptidase_M36"/>
    <property type="match status" value="1"/>
</dbReference>
<evidence type="ECO:0000256" key="3">
    <source>
        <dbReference type="ARBA" id="ARBA00006006"/>
    </source>
</evidence>
<dbReference type="GO" id="GO:0005615">
    <property type="term" value="C:extracellular space"/>
    <property type="evidence" value="ECO:0007669"/>
    <property type="project" value="InterPro"/>
</dbReference>
<keyword evidence="6" id="KW-0479">Metal-binding</keyword>
<dbReference type="InterPro" id="IPR050371">
    <property type="entry name" value="Fungal_virulence_M36"/>
</dbReference>
<keyword evidence="5" id="KW-0645">Protease</keyword>
<protein>
    <submittedName>
        <fullName evidence="15">Coagulation factor 5/8 type-like protein</fullName>
    </submittedName>
</protein>
<dbReference type="InterPro" id="IPR011096">
    <property type="entry name" value="FTP_domain"/>
</dbReference>
<keyword evidence="16" id="KW-1185">Reference proteome</keyword>
<feature type="chain" id="PRO_5039219806" evidence="13">
    <location>
        <begin position="22"/>
        <end position="1078"/>
    </location>
</feature>
<dbReference type="Gene3D" id="1.10.390.10">
    <property type="entry name" value="Neutral Protease Domain 2"/>
    <property type="match status" value="1"/>
</dbReference>
<dbReference type="CDD" id="cd09596">
    <property type="entry name" value="M36"/>
    <property type="match status" value="1"/>
</dbReference>
<dbReference type="PROSITE" id="PS51318">
    <property type="entry name" value="TAT"/>
    <property type="match status" value="1"/>
</dbReference>
<keyword evidence="4" id="KW-0964">Secreted</keyword>
<reference evidence="16" key="1">
    <citation type="submission" date="2013-08" db="EMBL/GenBank/DDBJ databases">
        <title>Intrasporangium oryzae NRRL B-24470.</title>
        <authorList>
            <person name="Liu H."/>
            <person name="Wang G."/>
        </authorList>
    </citation>
    <scope>NUCLEOTIDE SEQUENCE [LARGE SCALE GENOMIC DNA]</scope>
    <source>
        <strain evidence="16">Q5-1</strain>
    </source>
</reference>
<dbReference type="SUPFAM" id="SSF49785">
    <property type="entry name" value="Galactose-binding domain-like"/>
    <property type="match status" value="1"/>
</dbReference>
<dbReference type="InterPro" id="IPR008979">
    <property type="entry name" value="Galactose-bd-like_sf"/>
</dbReference>
<comment type="cofactor">
    <cofactor evidence="1">
        <name>Zn(2+)</name>
        <dbReference type="ChEBI" id="CHEBI:29105"/>
    </cofactor>
</comment>
<evidence type="ECO:0000313" key="16">
    <source>
        <dbReference type="Proteomes" id="UP000019494"/>
    </source>
</evidence>
<evidence type="ECO:0000256" key="11">
    <source>
        <dbReference type="ARBA" id="ARBA00023145"/>
    </source>
</evidence>
<dbReference type="GO" id="GO:0030246">
    <property type="term" value="F:carbohydrate binding"/>
    <property type="evidence" value="ECO:0007669"/>
    <property type="project" value="InterPro"/>
</dbReference>
<dbReference type="GO" id="GO:0006508">
    <property type="term" value="P:proteolysis"/>
    <property type="evidence" value="ECO:0007669"/>
    <property type="project" value="UniProtKB-KW"/>
</dbReference>
<name>W9GLJ2_9MICO</name>
<keyword evidence="9" id="KW-0862">Zinc</keyword>
<accession>W9GLJ2</accession>
<evidence type="ECO:0000256" key="8">
    <source>
        <dbReference type="ARBA" id="ARBA00022801"/>
    </source>
</evidence>
<dbReference type="InterPro" id="IPR013784">
    <property type="entry name" value="Carb-bd-like_fold"/>
</dbReference>
<organism evidence="15 16">
    <name type="scientific">Intrasporangium chromatireducens Q5-1</name>
    <dbReference type="NCBI Taxonomy" id="584657"/>
    <lineage>
        <taxon>Bacteria</taxon>
        <taxon>Bacillati</taxon>
        <taxon>Actinomycetota</taxon>
        <taxon>Actinomycetes</taxon>
        <taxon>Micrococcales</taxon>
        <taxon>Intrasporangiaceae</taxon>
        <taxon>Intrasporangium</taxon>
    </lineage>
</organism>
<dbReference type="Pfam" id="PF13620">
    <property type="entry name" value="CarboxypepD_reg"/>
    <property type="match status" value="1"/>
</dbReference>
<dbReference type="Proteomes" id="UP000019494">
    <property type="component" value="Unassembled WGS sequence"/>
</dbReference>
<evidence type="ECO:0000256" key="10">
    <source>
        <dbReference type="ARBA" id="ARBA00023049"/>
    </source>
</evidence>
<evidence type="ECO:0000256" key="6">
    <source>
        <dbReference type="ARBA" id="ARBA00022723"/>
    </source>
</evidence>
<dbReference type="Pfam" id="PF07504">
    <property type="entry name" value="FTP"/>
    <property type="match status" value="1"/>
</dbReference>
<dbReference type="InterPro" id="IPR027268">
    <property type="entry name" value="Peptidase_M4/M1_CTD_sf"/>
</dbReference>
<dbReference type="InterPro" id="IPR001842">
    <property type="entry name" value="Peptidase_M36"/>
</dbReference>
<evidence type="ECO:0000256" key="2">
    <source>
        <dbReference type="ARBA" id="ARBA00004613"/>
    </source>
</evidence>
<dbReference type="EMBL" id="AWQS01000094">
    <property type="protein sequence ID" value="EWT05693.1"/>
    <property type="molecule type" value="Genomic_DNA"/>
</dbReference>
<feature type="signal peptide" evidence="13">
    <location>
        <begin position="1"/>
        <end position="21"/>
    </location>
</feature>
<dbReference type="GO" id="GO:0008270">
    <property type="term" value="F:zinc ion binding"/>
    <property type="evidence" value="ECO:0007669"/>
    <property type="project" value="InterPro"/>
</dbReference>
<dbReference type="InterPro" id="IPR006311">
    <property type="entry name" value="TAT_signal"/>
</dbReference>
<dbReference type="GO" id="GO:0004222">
    <property type="term" value="F:metalloendopeptidase activity"/>
    <property type="evidence" value="ECO:0007669"/>
    <property type="project" value="InterPro"/>
</dbReference>
<keyword evidence="7 13" id="KW-0732">Signal</keyword>
<keyword evidence="10" id="KW-0482">Metalloprotease</keyword>
<dbReference type="PATRIC" id="fig|584657.3.peg.2414"/>
<dbReference type="PROSITE" id="PS50022">
    <property type="entry name" value="FA58C_3"/>
    <property type="match status" value="1"/>
</dbReference>
<dbReference type="AlphaFoldDB" id="W9GLJ2"/>
<evidence type="ECO:0000313" key="15">
    <source>
        <dbReference type="EMBL" id="EWT05693.1"/>
    </source>
</evidence>
<feature type="region of interest" description="Disordered" evidence="12">
    <location>
        <begin position="939"/>
        <end position="964"/>
    </location>
</feature>
<dbReference type="PANTHER" id="PTHR33478">
    <property type="entry name" value="EXTRACELLULAR METALLOPROTEINASE MEP"/>
    <property type="match status" value="1"/>
</dbReference>
<sequence>MSLTRKQVLALSLSVATVAAGAPLAAAPLAAASSTPTAAIALPSLPDTLSDLTRTLDTRAVTTALVPTTAARDAVARLITASGPGTRATWDPRFGTLRTLHSDGYLTGPTAGSPVDVARAWLAASPAAYGLTSAQVGALSVARDHTLPGTGTHVVTFVQTIGGAPAARGGRATVAVTKDGRILSYAAELAPGERLRSAWVLGEAGALAKEAAALAPGVAFVPKATGSQAGFTTFDPGPFAGPGYARRVVFPTKDGPVAAYKVFFVKSQTEAWETVVDGTTGTVLFRTSVVQFDDPHGTVYDNYPGAAQGGQPQQVSFGPTAESPKGWVDLTGAVGTGVTTLGNNADSYANWSNFIAPVDNAPRPVAPDGHFDYVYTNQWAATNGQTVPPSYASDLNPAATNLFYHHNRIHDEYYRLGFTETAGNFQTDNGDKGGLGGDAIRGLVQAGATSGGSPTYTGRDNAYMLTLDDGIAPWSGMFLWEPINDAFEGRYRDGSFDMSVVQHEYTHGLSNRYVAGGSALASQQAGSMGEGWSDWYALNHAYESSLESTRAVVGDYVTGNSTRGIRNYDYNDNPTTFGDIGYDLTGPEVHADGEIWTTMLWDLRKALVARYGASAGGERAARLVTDGMPLTAPNPSFLDARDGILAADLDRYHGEDTDLIWSVFAKRGAGASAVSATGDDTDPTPAFDHPAAARNGTVALTLVNATTGQPISGARVILGRYEARVSALVRTGSSGGASIKAVAGTYPLTIQAPGFGTQTIEGLSISAGKNAARTIKLAPNLMSVNAGAQVVSVSNQDDGSPAKFALDDTAGSVWSTKQGSAAYNAGPDERVTVRLAAPATVTSVRVSAFKATNGARFSALKDFTVQASTDGVTWTTVRTGSFGYEVPRPAAPDLNYRTFTLDKPTKAAYLRFFIDSVQGDTTTYAQVAEIEAFGTGTRVENGTVAPDEPSTDSGTITTGNPAAGDPTGLANVFGVTGTELNTTCVFPPASQGVDAWATKLPAGFSDGLHSVTVKGTSDPVVGHDLDLYFLDSSCQLVGESATSAADESSVIPPGSVYVLTQLWLGQNVKVNLTAVDNR</sequence>
<comment type="subcellular location">
    <subcellularLocation>
        <location evidence="2">Secreted</location>
    </subcellularLocation>
</comment>
<dbReference type="RefSeq" id="WP_034716992.1">
    <property type="nucleotide sequence ID" value="NZ_AWQS01000094.1"/>
</dbReference>
<feature type="compositionally biased region" description="Polar residues" evidence="12">
    <location>
        <begin position="951"/>
        <end position="960"/>
    </location>
</feature>
<comment type="caution">
    <text evidence="15">The sequence shown here is derived from an EMBL/GenBank/DDBJ whole genome shotgun (WGS) entry which is preliminary data.</text>
</comment>
<dbReference type="SUPFAM" id="SSF49452">
    <property type="entry name" value="Starch-binding domain-like"/>
    <property type="match status" value="1"/>
</dbReference>
<keyword evidence="11" id="KW-0865">Zymogen</keyword>
<dbReference type="InterPro" id="IPR000421">
    <property type="entry name" value="FA58C"/>
</dbReference>
<evidence type="ECO:0000256" key="1">
    <source>
        <dbReference type="ARBA" id="ARBA00001947"/>
    </source>
</evidence>
<proteinExistence type="inferred from homology"/>
<evidence type="ECO:0000256" key="5">
    <source>
        <dbReference type="ARBA" id="ARBA00022670"/>
    </source>
</evidence>
<gene>
    <name evidence="15" type="ORF">N864_17250</name>
</gene>
<evidence type="ECO:0000256" key="9">
    <source>
        <dbReference type="ARBA" id="ARBA00022833"/>
    </source>
</evidence>
<dbReference type="Gene3D" id="2.60.120.260">
    <property type="entry name" value="Galactose-binding domain-like"/>
    <property type="match status" value="1"/>
</dbReference>
<dbReference type="Gene3D" id="2.60.40.1120">
    <property type="entry name" value="Carboxypeptidase-like, regulatory domain"/>
    <property type="match status" value="1"/>
</dbReference>
<dbReference type="Pfam" id="PF00754">
    <property type="entry name" value="F5_F8_type_C"/>
    <property type="match status" value="1"/>
</dbReference>
<feature type="domain" description="F5/8 type C" evidence="14">
    <location>
        <begin position="772"/>
        <end position="935"/>
    </location>
</feature>
<keyword evidence="8" id="KW-0378">Hydrolase</keyword>
<comment type="similarity">
    <text evidence="3">Belongs to the peptidase M36 family.</text>
</comment>
<dbReference type="OrthoDB" id="5377264at2"/>
<evidence type="ECO:0000259" key="14">
    <source>
        <dbReference type="PROSITE" id="PS50022"/>
    </source>
</evidence>
<evidence type="ECO:0000256" key="7">
    <source>
        <dbReference type="ARBA" id="ARBA00022729"/>
    </source>
</evidence>
<dbReference type="PANTHER" id="PTHR33478:SF1">
    <property type="entry name" value="EXTRACELLULAR METALLOPROTEINASE MEP"/>
    <property type="match status" value="1"/>
</dbReference>